<dbReference type="EMBL" id="LR798231">
    <property type="protein sequence ID" value="CAB5208755.1"/>
    <property type="molecule type" value="Genomic_DNA"/>
</dbReference>
<protein>
    <submittedName>
        <fullName evidence="1">COG4186 Predicted phosphoesterase or phosphohydrolase</fullName>
    </submittedName>
</protein>
<evidence type="ECO:0000313" key="1">
    <source>
        <dbReference type="EMBL" id="CAB4124741.1"/>
    </source>
</evidence>
<keyword evidence="1" id="KW-0378">Hydrolase</keyword>
<evidence type="ECO:0000313" key="2">
    <source>
        <dbReference type="EMBL" id="CAB5208755.1"/>
    </source>
</evidence>
<dbReference type="InterPro" id="IPR029052">
    <property type="entry name" value="Metallo-depent_PP-like"/>
</dbReference>
<dbReference type="SUPFAM" id="SSF56300">
    <property type="entry name" value="Metallo-dependent phosphatases"/>
    <property type="match status" value="1"/>
</dbReference>
<accession>A0A6J5KS53</accession>
<reference evidence="1" key="1">
    <citation type="submission" date="2020-04" db="EMBL/GenBank/DDBJ databases">
        <authorList>
            <person name="Chiriac C."/>
            <person name="Salcher M."/>
            <person name="Ghai R."/>
            <person name="Kavagutti S V."/>
        </authorList>
    </citation>
    <scope>NUCLEOTIDE SEQUENCE</scope>
</reference>
<dbReference type="GO" id="GO:0016787">
    <property type="term" value="F:hydrolase activity"/>
    <property type="evidence" value="ECO:0007669"/>
    <property type="project" value="UniProtKB-KW"/>
</dbReference>
<organism evidence="1">
    <name type="scientific">uncultured Caudovirales phage</name>
    <dbReference type="NCBI Taxonomy" id="2100421"/>
    <lineage>
        <taxon>Viruses</taxon>
        <taxon>Duplodnaviria</taxon>
        <taxon>Heunggongvirae</taxon>
        <taxon>Uroviricota</taxon>
        <taxon>Caudoviricetes</taxon>
        <taxon>Peduoviridae</taxon>
        <taxon>Maltschvirus</taxon>
        <taxon>Maltschvirus maltsch</taxon>
    </lineage>
</organism>
<sequence length="181" mass="20817">MKTYLTADLHFGHKNIMTFCPVTRARFKGDVDYMTEAMIKEWNEIVEPVDTVYILGDVAFMSGYNAALVMMRLNGRKILIEGNHDRKTLMDKNFRDQFAEVHQYFTTTYNGNFITMFHYPVAEWDRMHRGALHFHGHLHGGTSGLEEFRALDVGMDATGFIVIEMEDAIARAIKGKIKGHH</sequence>
<dbReference type="EMBL" id="LR796187">
    <property type="protein sequence ID" value="CAB4124741.1"/>
    <property type="molecule type" value="Genomic_DNA"/>
</dbReference>
<gene>
    <name evidence="2" type="ORF">UFOVP181_148</name>
    <name evidence="1" type="ORF">UFOVP57_14</name>
</gene>
<name>A0A6J5KS53_9CAUD</name>
<proteinExistence type="predicted"/>
<dbReference type="Gene3D" id="3.60.21.10">
    <property type="match status" value="1"/>
</dbReference>